<protein>
    <submittedName>
        <fullName evidence="1">Uncharacterized protein</fullName>
    </submittedName>
</protein>
<dbReference type="EMBL" id="JXTB01000228">
    <property type="protein sequence ID" value="PON51782.1"/>
    <property type="molecule type" value="Genomic_DNA"/>
</dbReference>
<reference evidence="2" key="1">
    <citation type="submission" date="2016-06" db="EMBL/GenBank/DDBJ databases">
        <title>Parallel loss of symbiosis genes in relatives of nitrogen-fixing non-legume Parasponia.</title>
        <authorList>
            <person name="Van Velzen R."/>
            <person name="Holmer R."/>
            <person name="Bu F."/>
            <person name="Rutten L."/>
            <person name="Van Zeijl A."/>
            <person name="Liu W."/>
            <person name="Santuari L."/>
            <person name="Cao Q."/>
            <person name="Sharma T."/>
            <person name="Shen D."/>
            <person name="Roswanjaya Y."/>
            <person name="Wardhani T."/>
            <person name="Kalhor M.S."/>
            <person name="Jansen J."/>
            <person name="Van den Hoogen J."/>
            <person name="Gungor B."/>
            <person name="Hartog M."/>
            <person name="Hontelez J."/>
            <person name="Verver J."/>
            <person name="Yang W.-C."/>
            <person name="Schijlen E."/>
            <person name="Repin R."/>
            <person name="Schilthuizen M."/>
            <person name="Schranz E."/>
            <person name="Heidstra R."/>
            <person name="Miyata K."/>
            <person name="Fedorova E."/>
            <person name="Kohlen W."/>
            <person name="Bisseling T."/>
            <person name="Smit S."/>
            <person name="Geurts R."/>
        </authorList>
    </citation>
    <scope>NUCLEOTIDE SEQUENCE [LARGE SCALE GENOMIC DNA]</scope>
    <source>
        <strain evidence="2">cv. WU1-14</strain>
    </source>
</reference>
<dbReference type="AlphaFoldDB" id="A0A2P5BSK5"/>
<evidence type="ECO:0000313" key="1">
    <source>
        <dbReference type="EMBL" id="PON51782.1"/>
    </source>
</evidence>
<proteinExistence type="predicted"/>
<accession>A0A2P5BSK5</accession>
<keyword evidence="2" id="KW-1185">Reference proteome</keyword>
<comment type="caution">
    <text evidence="1">The sequence shown here is derived from an EMBL/GenBank/DDBJ whole genome shotgun (WGS) entry which is preliminary data.</text>
</comment>
<organism evidence="1 2">
    <name type="scientific">Parasponia andersonii</name>
    <name type="common">Sponia andersonii</name>
    <dbReference type="NCBI Taxonomy" id="3476"/>
    <lineage>
        <taxon>Eukaryota</taxon>
        <taxon>Viridiplantae</taxon>
        <taxon>Streptophyta</taxon>
        <taxon>Embryophyta</taxon>
        <taxon>Tracheophyta</taxon>
        <taxon>Spermatophyta</taxon>
        <taxon>Magnoliopsida</taxon>
        <taxon>eudicotyledons</taxon>
        <taxon>Gunneridae</taxon>
        <taxon>Pentapetalae</taxon>
        <taxon>rosids</taxon>
        <taxon>fabids</taxon>
        <taxon>Rosales</taxon>
        <taxon>Cannabaceae</taxon>
        <taxon>Parasponia</taxon>
    </lineage>
</organism>
<gene>
    <name evidence="1" type="ORF">PanWU01x14_213520</name>
</gene>
<evidence type="ECO:0000313" key="2">
    <source>
        <dbReference type="Proteomes" id="UP000237105"/>
    </source>
</evidence>
<name>A0A2P5BSK5_PARAD</name>
<sequence length="90" mass="10426">MSNASDRVEWSFLVGKMRRIGFLEKLYQMVMVVSFNRLSLLCPSKAAPLLQPPLDGFHHYFQYLKVHSKPGCCFLLVEPLWKTLFFNGDS</sequence>
<dbReference type="Proteomes" id="UP000237105">
    <property type="component" value="Unassembled WGS sequence"/>
</dbReference>